<protein>
    <recommendedName>
        <fullName evidence="8">AAA+ ATPase domain-containing protein</fullName>
    </recommendedName>
</protein>
<dbReference type="InterPro" id="IPR051535">
    <property type="entry name" value="Siderophore_ABC-ATPase"/>
</dbReference>
<dbReference type="Pfam" id="PF13304">
    <property type="entry name" value="AAA_21"/>
    <property type="match status" value="1"/>
</dbReference>
<dbReference type="Proteomes" id="UP000007177">
    <property type="component" value="Chromosome"/>
</dbReference>
<dbReference type="eggNOG" id="COG3910">
    <property type="taxonomic scope" value="Bacteria"/>
</dbReference>
<keyword evidence="3" id="KW-1003">Cell membrane</keyword>
<feature type="domain" description="AAA+ ATPase" evidence="8">
    <location>
        <begin position="49"/>
        <end position="219"/>
    </location>
</feature>
<evidence type="ECO:0000313" key="9">
    <source>
        <dbReference type="EMBL" id="AFA48380.1"/>
    </source>
</evidence>
<dbReference type="InterPro" id="IPR003593">
    <property type="entry name" value="AAA+_ATPase"/>
</dbReference>
<dbReference type="HOGENOM" id="CLU_079631_2_0_9"/>
<dbReference type="KEGG" id="awo:Awo_c15980"/>
<keyword evidence="4" id="KW-0410">Iron transport</keyword>
<reference evidence="9 10" key="2">
    <citation type="journal article" date="2012" name="PLoS ONE">
        <title>An ancient pathway combining carbon dioxide fixation with the generation and utilization of a sodium ion gradient for ATP synthesis.</title>
        <authorList>
            <person name="Poehlein A."/>
            <person name="Schmidt S."/>
            <person name="Kaster A.K."/>
            <person name="Goenrich M."/>
            <person name="Vollmers J."/>
            <person name="Thurmer A."/>
            <person name="Bertsch J."/>
            <person name="Schuchmann K."/>
            <person name="Voigt B."/>
            <person name="Hecker M."/>
            <person name="Daniel R."/>
            <person name="Thauer R.K."/>
            <person name="Gottschalk G."/>
            <person name="Muller V."/>
        </authorList>
    </citation>
    <scope>NUCLEOTIDE SEQUENCE [LARGE SCALE GENOMIC DNA]</scope>
    <source>
        <strain evidence="10">ATCC 29683 / DSM 1030 / JCM 2381 / KCTC 1655 / WB1</strain>
    </source>
</reference>
<evidence type="ECO:0000256" key="7">
    <source>
        <dbReference type="ARBA" id="ARBA00023136"/>
    </source>
</evidence>
<proteinExistence type="predicted"/>
<evidence type="ECO:0000256" key="2">
    <source>
        <dbReference type="ARBA" id="ARBA00022448"/>
    </source>
</evidence>
<keyword evidence="7" id="KW-0472">Membrane</keyword>
<dbReference type="GO" id="GO:0005886">
    <property type="term" value="C:plasma membrane"/>
    <property type="evidence" value="ECO:0007669"/>
    <property type="project" value="UniProtKB-SubCell"/>
</dbReference>
<accession>H6LGQ2</accession>
<name>H6LGQ2_ACEWD</name>
<keyword evidence="5" id="KW-0408">Iron</keyword>
<dbReference type="PANTHER" id="PTHR42771">
    <property type="entry name" value="IRON(3+)-HYDROXAMATE IMPORT ATP-BINDING PROTEIN FHUC"/>
    <property type="match status" value="1"/>
</dbReference>
<evidence type="ECO:0000256" key="1">
    <source>
        <dbReference type="ARBA" id="ARBA00004202"/>
    </source>
</evidence>
<dbReference type="GO" id="GO:0005524">
    <property type="term" value="F:ATP binding"/>
    <property type="evidence" value="ECO:0007669"/>
    <property type="project" value="InterPro"/>
</dbReference>
<evidence type="ECO:0000256" key="3">
    <source>
        <dbReference type="ARBA" id="ARBA00022475"/>
    </source>
</evidence>
<reference evidence="10" key="1">
    <citation type="submission" date="2011-07" db="EMBL/GenBank/DDBJ databases">
        <title>Complete genome sequence of Acetobacterium woodii.</title>
        <authorList>
            <person name="Poehlein A."/>
            <person name="Schmidt S."/>
            <person name="Kaster A.-K."/>
            <person name="Goenrich M."/>
            <person name="Vollmers J."/>
            <person name="Thuermer A."/>
            <person name="Gottschalk G."/>
            <person name="Thauer R.K."/>
            <person name="Daniel R."/>
            <person name="Mueller V."/>
        </authorList>
    </citation>
    <scope>NUCLEOTIDE SEQUENCE [LARGE SCALE GENOMIC DNA]</scope>
    <source>
        <strain evidence="10">ATCC 29683 / DSM 1030 / JCM 2381 / KCTC 1655 / WB1</strain>
    </source>
</reference>
<dbReference type="SUPFAM" id="SSF52540">
    <property type="entry name" value="P-loop containing nucleoside triphosphate hydrolases"/>
    <property type="match status" value="1"/>
</dbReference>
<dbReference type="InterPro" id="IPR038729">
    <property type="entry name" value="Rad50/SbcC_AAA"/>
</dbReference>
<dbReference type="InterPro" id="IPR027417">
    <property type="entry name" value="P-loop_NTPase"/>
</dbReference>
<dbReference type="InterPro" id="IPR003959">
    <property type="entry name" value="ATPase_AAA_core"/>
</dbReference>
<comment type="subcellular location">
    <subcellularLocation>
        <location evidence="1">Cell membrane</location>
        <topology evidence="1">Peripheral membrane protein</topology>
    </subcellularLocation>
</comment>
<dbReference type="Pfam" id="PF13476">
    <property type="entry name" value="AAA_23"/>
    <property type="match status" value="1"/>
</dbReference>
<dbReference type="STRING" id="931626.Awo_c15980"/>
<gene>
    <name evidence="9" type="ordered locus">Awo_c15980</name>
</gene>
<evidence type="ECO:0000256" key="4">
    <source>
        <dbReference type="ARBA" id="ARBA00022496"/>
    </source>
</evidence>
<organism evidence="9 10">
    <name type="scientific">Acetobacterium woodii (strain ATCC 29683 / DSM 1030 / JCM 2381 / KCTC 1655 / WB1)</name>
    <dbReference type="NCBI Taxonomy" id="931626"/>
    <lineage>
        <taxon>Bacteria</taxon>
        <taxon>Bacillati</taxon>
        <taxon>Bacillota</taxon>
        <taxon>Clostridia</taxon>
        <taxon>Eubacteriales</taxon>
        <taxon>Eubacteriaceae</taxon>
        <taxon>Acetobacterium</taxon>
    </lineage>
</organism>
<sequence length="251" mass="27927">MSRLNLGVTEIKEFFIKKLALSSTLGLDEYLLELPVVKALARGATIDFQQSVTFLVGENGTGKSTLMEALAIALGFNEEGGSKNFRFSAAATVSNLSDQLVVSKFILPDDGFFLRAESFYNLATKVDELGVSGYGNRSLHNQSHGESFLTLVEERFRGNGLYLLDEPEAALSPMRILSLMVQLDRLVKAKSQVIIATHSPILMTYPGATIYSLDYDGIKKVNYQETEHFKLTKEFLNEPSRMLHYLLDDPE</sequence>
<dbReference type="GO" id="GO:0016887">
    <property type="term" value="F:ATP hydrolysis activity"/>
    <property type="evidence" value="ECO:0007669"/>
    <property type="project" value="InterPro"/>
</dbReference>
<evidence type="ECO:0000256" key="5">
    <source>
        <dbReference type="ARBA" id="ARBA00023004"/>
    </source>
</evidence>
<keyword evidence="10" id="KW-1185">Reference proteome</keyword>
<keyword evidence="6" id="KW-0406">Ion transport</keyword>
<keyword evidence="2" id="KW-0813">Transport</keyword>
<dbReference type="GO" id="GO:0006302">
    <property type="term" value="P:double-strand break repair"/>
    <property type="evidence" value="ECO:0007669"/>
    <property type="project" value="InterPro"/>
</dbReference>
<dbReference type="Gene3D" id="3.40.50.300">
    <property type="entry name" value="P-loop containing nucleotide triphosphate hydrolases"/>
    <property type="match status" value="2"/>
</dbReference>
<dbReference type="AlphaFoldDB" id="H6LGQ2"/>
<dbReference type="RefSeq" id="WP_014355983.1">
    <property type="nucleotide sequence ID" value="NC_016894.1"/>
</dbReference>
<dbReference type="GO" id="GO:0006826">
    <property type="term" value="P:iron ion transport"/>
    <property type="evidence" value="ECO:0007669"/>
    <property type="project" value="UniProtKB-KW"/>
</dbReference>
<evidence type="ECO:0000313" key="10">
    <source>
        <dbReference type="Proteomes" id="UP000007177"/>
    </source>
</evidence>
<evidence type="ECO:0000259" key="8">
    <source>
        <dbReference type="SMART" id="SM00382"/>
    </source>
</evidence>
<dbReference type="SMART" id="SM00382">
    <property type="entry name" value="AAA"/>
    <property type="match status" value="1"/>
</dbReference>
<evidence type="ECO:0000256" key="6">
    <source>
        <dbReference type="ARBA" id="ARBA00023065"/>
    </source>
</evidence>
<dbReference type="PANTHER" id="PTHR42771:SF2">
    <property type="entry name" value="IRON(3+)-HYDROXAMATE IMPORT ATP-BINDING PROTEIN FHUC"/>
    <property type="match status" value="1"/>
</dbReference>
<dbReference type="EMBL" id="CP002987">
    <property type="protein sequence ID" value="AFA48380.1"/>
    <property type="molecule type" value="Genomic_DNA"/>
</dbReference>